<dbReference type="InterPro" id="IPR037118">
    <property type="entry name" value="Val-tRNA_synth_C_sf"/>
</dbReference>
<dbReference type="InterPro" id="IPR001412">
    <property type="entry name" value="aa-tRNA-synth_I_CS"/>
</dbReference>
<keyword evidence="8 13" id="KW-0175">Coiled coil</keyword>
<dbReference type="FunFam" id="1.10.730.10:FF:000007">
    <property type="entry name" value="Valine--tRNA ligase"/>
    <property type="match status" value="1"/>
</dbReference>
<accession>A0A2N8T601</accession>
<keyword evidence="3 13" id="KW-0963">Cytoplasm</keyword>
<evidence type="ECO:0000256" key="10">
    <source>
        <dbReference type="ARBA" id="ARBA00047552"/>
    </source>
</evidence>
<dbReference type="InterPro" id="IPR009080">
    <property type="entry name" value="tRNAsynth_Ia_anticodon-bd"/>
</dbReference>
<dbReference type="InterPro" id="IPR033705">
    <property type="entry name" value="Anticodon_Ia_Val"/>
</dbReference>
<keyword evidence="4 13" id="KW-0436">Ligase</keyword>
<dbReference type="FunFam" id="3.40.50.620:FF:000146">
    <property type="entry name" value="Valine--tRNA ligase"/>
    <property type="match status" value="1"/>
</dbReference>
<evidence type="ECO:0000259" key="15">
    <source>
        <dbReference type="Pfam" id="PF08264"/>
    </source>
</evidence>
<comment type="similarity">
    <text evidence="12 13">Belongs to the class-I aminoacyl-tRNA synthetase family. ValS type 1 subfamily.</text>
</comment>
<comment type="domain">
    <text evidence="13">The C-terminal coiled-coil domain is crucial for aminoacylation activity.</text>
</comment>
<evidence type="ECO:0000256" key="12">
    <source>
        <dbReference type="ARBA" id="ARBA00060830"/>
    </source>
</evidence>
<dbReference type="Proteomes" id="UP000236023">
    <property type="component" value="Unassembled WGS sequence"/>
</dbReference>
<name>A0A2N8T601_STUST</name>
<dbReference type="CDD" id="cd00817">
    <property type="entry name" value="ValRS_core"/>
    <property type="match status" value="1"/>
</dbReference>
<keyword evidence="6 13" id="KW-0067">ATP-binding</keyword>
<evidence type="ECO:0000256" key="3">
    <source>
        <dbReference type="ARBA" id="ARBA00022490"/>
    </source>
</evidence>
<dbReference type="GO" id="GO:0004832">
    <property type="term" value="F:valine-tRNA ligase activity"/>
    <property type="evidence" value="ECO:0007669"/>
    <property type="project" value="UniProtKB-UniRule"/>
</dbReference>
<evidence type="ECO:0000313" key="17">
    <source>
        <dbReference type="EMBL" id="PNG10135.1"/>
    </source>
</evidence>
<evidence type="ECO:0000256" key="9">
    <source>
        <dbReference type="ARBA" id="ARBA00023146"/>
    </source>
</evidence>
<dbReference type="InterPro" id="IPR010978">
    <property type="entry name" value="tRNA-bd_arm"/>
</dbReference>
<dbReference type="CDD" id="cd07962">
    <property type="entry name" value="Anticodon_Ia_Val"/>
    <property type="match status" value="1"/>
</dbReference>
<keyword evidence="5 13" id="KW-0547">Nucleotide-binding</keyword>
<dbReference type="EC" id="6.1.1.9" evidence="13"/>
<dbReference type="InterPro" id="IPR019499">
    <property type="entry name" value="Val-tRNA_synth_tRNA-bd"/>
</dbReference>
<dbReference type="Gene3D" id="3.40.50.620">
    <property type="entry name" value="HUPs"/>
    <property type="match status" value="2"/>
</dbReference>
<proteinExistence type="inferred from homology"/>
<dbReference type="HAMAP" id="MF_02004">
    <property type="entry name" value="Val_tRNA_synth_type1"/>
    <property type="match status" value="1"/>
</dbReference>
<gene>
    <name evidence="13" type="primary">valS</name>
    <name evidence="17" type="ORF">CXK94_08060</name>
</gene>
<dbReference type="NCBIfam" id="NF004349">
    <property type="entry name" value="PRK05729.1"/>
    <property type="match status" value="1"/>
</dbReference>
<evidence type="ECO:0000259" key="14">
    <source>
        <dbReference type="Pfam" id="PF00133"/>
    </source>
</evidence>
<dbReference type="FunFam" id="3.90.740.10:FF:000010">
    <property type="entry name" value="Valine--tRNA ligase"/>
    <property type="match status" value="1"/>
</dbReference>
<dbReference type="GO" id="GO:0006438">
    <property type="term" value="P:valyl-tRNA aminoacylation"/>
    <property type="evidence" value="ECO:0007669"/>
    <property type="project" value="UniProtKB-UniRule"/>
</dbReference>
<dbReference type="Gene3D" id="3.90.740.10">
    <property type="entry name" value="Valyl/Leucyl/Isoleucyl-tRNA synthetase, editing domain"/>
    <property type="match status" value="2"/>
</dbReference>
<dbReference type="FunFam" id="3.90.740.10:FF:000003">
    <property type="entry name" value="Valine--tRNA ligase"/>
    <property type="match status" value="1"/>
</dbReference>
<dbReference type="InterPro" id="IPR002300">
    <property type="entry name" value="aa-tRNA-synth_Ia"/>
</dbReference>
<dbReference type="PANTHER" id="PTHR11946">
    <property type="entry name" value="VALYL-TRNA SYNTHETASES"/>
    <property type="match status" value="1"/>
</dbReference>
<evidence type="ECO:0000313" key="18">
    <source>
        <dbReference type="Proteomes" id="UP000236023"/>
    </source>
</evidence>
<evidence type="ECO:0000256" key="11">
    <source>
        <dbReference type="ARBA" id="ARBA00055630"/>
    </source>
</evidence>
<dbReference type="GO" id="GO:0005829">
    <property type="term" value="C:cytosol"/>
    <property type="evidence" value="ECO:0007669"/>
    <property type="project" value="TreeGrafter"/>
</dbReference>
<evidence type="ECO:0000259" key="16">
    <source>
        <dbReference type="Pfam" id="PF10458"/>
    </source>
</evidence>
<organism evidence="17 18">
    <name type="scientific">Stutzerimonas stutzeri</name>
    <name type="common">Pseudomonas stutzeri</name>
    <dbReference type="NCBI Taxonomy" id="316"/>
    <lineage>
        <taxon>Bacteria</taxon>
        <taxon>Pseudomonadati</taxon>
        <taxon>Pseudomonadota</taxon>
        <taxon>Gammaproteobacteria</taxon>
        <taxon>Pseudomonadales</taxon>
        <taxon>Pseudomonadaceae</taxon>
        <taxon>Stutzerimonas</taxon>
    </lineage>
</organism>
<dbReference type="PANTHER" id="PTHR11946:SF93">
    <property type="entry name" value="VALINE--TRNA LIGASE, CHLOROPLASTIC_MITOCHONDRIAL 2"/>
    <property type="match status" value="1"/>
</dbReference>
<dbReference type="FunFam" id="1.10.287.380:FF:000001">
    <property type="entry name" value="Valine--tRNA ligase"/>
    <property type="match status" value="1"/>
</dbReference>
<dbReference type="SUPFAM" id="SSF47323">
    <property type="entry name" value="Anticodon-binding domain of a subclass of class I aminoacyl-tRNA synthetases"/>
    <property type="match status" value="1"/>
</dbReference>
<feature type="domain" description="Valyl-tRNA synthetase tRNA-binding arm" evidence="16">
    <location>
        <begin position="879"/>
        <end position="941"/>
    </location>
</feature>
<comment type="function">
    <text evidence="11 13">Catalyzes the attachment of valine to tRNA(Val). As ValRS can inadvertently accommodate and process structurally similar amino acids such as threonine, to avoid such errors, it has a 'posttransfer' editing activity that hydrolyzes mischarged Thr-tRNA(Val) in a tRNA-dependent manner.</text>
</comment>
<evidence type="ECO:0000256" key="5">
    <source>
        <dbReference type="ARBA" id="ARBA00022741"/>
    </source>
</evidence>
<dbReference type="InterPro" id="IPR009008">
    <property type="entry name" value="Val/Leu/Ile-tRNA-synth_edit"/>
</dbReference>
<dbReference type="SUPFAM" id="SSF46589">
    <property type="entry name" value="tRNA-binding arm"/>
    <property type="match status" value="1"/>
</dbReference>
<comment type="catalytic activity">
    <reaction evidence="10 13">
        <text>tRNA(Val) + L-valine + ATP = L-valyl-tRNA(Val) + AMP + diphosphate</text>
        <dbReference type="Rhea" id="RHEA:10704"/>
        <dbReference type="Rhea" id="RHEA-COMP:9672"/>
        <dbReference type="Rhea" id="RHEA-COMP:9708"/>
        <dbReference type="ChEBI" id="CHEBI:30616"/>
        <dbReference type="ChEBI" id="CHEBI:33019"/>
        <dbReference type="ChEBI" id="CHEBI:57762"/>
        <dbReference type="ChEBI" id="CHEBI:78442"/>
        <dbReference type="ChEBI" id="CHEBI:78537"/>
        <dbReference type="ChEBI" id="CHEBI:456215"/>
        <dbReference type="EC" id="6.1.1.9"/>
    </reaction>
</comment>
<evidence type="ECO:0000256" key="6">
    <source>
        <dbReference type="ARBA" id="ARBA00022840"/>
    </source>
</evidence>
<feature type="binding site" evidence="13">
    <location>
        <position position="548"/>
    </location>
    <ligand>
        <name>ATP</name>
        <dbReference type="ChEBI" id="CHEBI:30616"/>
    </ligand>
</feature>
<evidence type="ECO:0000256" key="8">
    <source>
        <dbReference type="ARBA" id="ARBA00023054"/>
    </source>
</evidence>
<dbReference type="SUPFAM" id="SSF50677">
    <property type="entry name" value="ValRS/IleRS/LeuRS editing domain"/>
    <property type="match status" value="1"/>
</dbReference>
<dbReference type="InterPro" id="IPR002303">
    <property type="entry name" value="Valyl-tRNA_ligase"/>
</dbReference>
<comment type="caution">
    <text evidence="17">The sequence shown here is derived from an EMBL/GenBank/DDBJ whole genome shotgun (WGS) entry which is preliminary data.</text>
</comment>
<dbReference type="Pfam" id="PF08264">
    <property type="entry name" value="Anticodon_1"/>
    <property type="match status" value="1"/>
</dbReference>
<protein>
    <recommendedName>
        <fullName evidence="13">Valine--tRNA ligase</fullName>
        <ecNumber evidence="13">6.1.1.9</ecNumber>
    </recommendedName>
    <alternativeName>
        <fullName evidence="13">Valyl-tRNA synthetase</fullName>
        <shortName evidence="13">ValRS</shortName>
    </alternativeName>
</protein>
<dbReference type="SUPFAM" id="SSF52374">
    <property type="entry name" value="Nucleotidylyl transferase"/>
    <property type="match status" value="1"/>
</dbReference>
<dbReference type="Pfam" id="PF10458">
    <property type="entry name" value="Val_tRNA-synt_C"/>
    <property type="match status" value="1"/>
</dbReference>
<dbReference type="GO" id="GO:0002161">
    <property type="term" value="F:aminoacyl-tRNA deacylase activity"/>
    <property type="evidence" value="ECO:0007669"/>
    <property type="project" value="InterPro"/>
</dbReference>
<dbReference type="RefSeq" id="WP_102893931.1">
    <property type="nucleotide sequence ID" value="NZ_JAMOHU010000026.1"/>
</dbReference>
<comment type="domain">
    <text evidence="13">ValRS has two distinct active sites: one for aminoacylation and one for editing. The misactivated threonine is translocated from the active site to the editing site.</text>
</comment>
<reference evidence="17 18" key="1">
    <citation type="submission" date="2018-01" db="EMBL/GenBank/DDBJ databases">
        <title>Denitrification phenotypes of diverse strains of Pseudomonas stutzeri.</title>
        <authorList>
            <person name="Milligan D.A."/>
            <person name="Bergaust L."/>
            <person name="Bakken L.R."/>
            <person name="Frostegard A."/>
        </authorList>
    </citation>
    <scope>NUCLEOTIDE SEQUENCE [LARGE SCALE GENOMIC DNA]</scope>
    <source>
        <strain evidence="17 18">24a75</strain>
    </source>
</reference>
<dbReference type="Pfam" id="PF00133">
    <property type="entry name" value="tRNA-synt_1"/>
    <property type="match status" value="1"/>
</dbReference>
<feature type="domain" description="Aminoacyl-tRNA synthetase class Ia" evidence="14">
    <location>
        <begin position="14"/>
        <end position="622"/>
    </location>
</feature>
<feature type="short sequence motif" description="'KMSKS' region" evidence="13">
    <location>
        <begin position="545"/>
        <end position="549"/>
    </location>
</feature>
<keyword evidence="7 13" id="KW-0648">Protein biosynthesis</keyword>
<dbReference type="AlphaFoldDB" id="A0A2N8T601"/>
<feature type="short sequence motif" description="'HIGH' region" evidence="13">
    <location>
        <begin position="40"/>
        <end position="50"/>
    </location>
</feature>
<dbReference type="PROSITE" id="PS00178">
    <property type="entry name" value="AA_TRNA_LIGASE_I"/>
    <property type="match status" value="1"/>
</dbReference>
<dbReference type="InterPro" id="IPR013155">
    <property type="entry name" value="M/V/L/I-tRNA-synth_anticd-bd"/>
</dbReference>
<keyword evidence="9 13" id="KW-0030">Aminoacyl-tRNA synthetase</keyword>
<dbReference type="GO" id="GO:0005524">
    <property type="term" value="F:ATP binding"/>
    <property type="evidence" value="ECO:0007669"/>
    <property type="project" value="UniProtKB-UniRule"/>
</dbReference>
<dbReference type="InterPro" id="IPR014729">
    <property type="entry name" value="Rossmann-like_a/b/a_fold"/>
</dbReference>
<comment type="subunit">
    <text evidence="2 13">Monomer.</text>
</comment>
<dbReference type="EMBL" id="POUT01000003">
    <property type="protein sequence ID" value="PNG10135.1"/>
    <property type="molecule type" value="Genomic_DNA"/>
</dbReference>
<dbReference type="FunFam" id="3.40.50.620:FF:000020">
    <property type="entry name" value="Valine--tRNA ligase, mitochondrial"/>
    <property type="match status" value="1"/>
</dbReference>
<comment type="subcellular location">
    <subcellularLocation>
        <location evidence="1 13">Cytoplasm</location>
    </subcellularLocation>
</comment>
<dbReference type="PRINTS" id="PR00986">
    <property type="entry name" value="TRNASYNTHVAL"/>
</dbReference>
<feature type="coiled-coil region" evidence="13">
    <location>
        <begin position="917"/>
        <end position="944"/>
    </location>
</feature>
<dbReference type="NCBIfam" id="TIGR00422">
    <property type="entry name" value="valS"/>
    <property type="match status" value="1"/>
</dbReference>
<evidence type="ECO:0000256" key="1">
    <source>
        <dbReference type="ARBA" id="ARBA00004496"/>
    </source>
</evidence>
<evidence type="ECO:0000256" key="4">
    <source>
        <dbReference type="ARBA" id="ARBA00022598"/>
    </source>
</evidence>
<dbReference type="Gene3D" id="1.10.287.380">
    <property type="entry name" value="Valyl-tRNA synthetase, C-terminal domain"/>
    <property type="match status" value="1"/>
</dbReference>
<feature type="domain" description="Methionyl/Valyl/Leucyl/Isoleucyl-tRNA synthetase anticodon-binding" evidence="15">
    <location>
        <begin position="665"/>
        <end position="818"/>
    </location>
</feature>
<sequence>MDKTYQPHAIETSWYQTWESNNYFAPQGAGEPYTIMIPPPNVTGSLHMGHGFNNAIMDALIRFRRMQGRNTLWQPGTDHAGIATQMVVERQLAAQGVSRHDLGREKFLEKVWQWKEESGGNITRQIRRLGSSVDWSRERFTMDEGLSEAVKEAFVRLHEDGLIYRGKRLVNWDTKLHTAISDLEVENHDEKGHLWHLRYPLADGCKTAEGLDYLVVATTRPETMLGDAAIAVHPEDERYKSLIGRHVMLPLVNRLIPIVADDYVDREFGTGCVKITPAHDFNDYEVGKRHHLPLINIFDQNACVLARAQVFNIDGSPNDKVDGRLPDGYAHMDRFDARKAIVAEFEAMSLLEKIDDHALKVPRGDRSGTVIEPWLTDQWYVSTKPLAEKAIAAVESGEIQFVPKQYENMYFSWMRDIQDWCISRQLWWGHRIPAWYDEAGNVYVGRDESEVRKKYDIRNDESLRQDEDVLDTWFSSGLWTFSTLGWPQQTEFLKTFHPTDVLVTGFDIIFFWVARMIMLSTHLTGQIPFKTVYVHGLVRDGQGQKMSKSKGNVLDPLDIVDGITLDELLDKRTSGMMQPKLAEKIAKQTRAEFPEGIASYGTDALRFTFCSLASTGRDIKFDMGRVEGYRNFCNKLWNAANFVFENTEDKDTGANDEPVELSSVDRWIISALQRTEAEVTRQLEAFRFDLAAQALYEFIWDEYCAWYLELVKPLLWDESASVERQRGTRRTLVRVLETTLRLAHPFMPFITEEIWQRVAPLAGKSGPTLMLQPWPEFNPERLDEAAEGDIEWVKAFMLGIRQIRGEMNISMARRIDVVLGNVSALDQRRLDENEPLLKKLAKLESVRILAGGEEAPLSAIALVGDMQVLVPMAGLIDKDAELARLDKEIGRLDGEVKRVGGKLGNAAFVDKAPAEVIDKERAKLAEAEQARARLLEQRERIATL</sequence>
<dbReference type="Gene3D" id="1.10.730.10">
    <property type="entry name" value="Isoleucyl-tRNA Synthetase, Domain 1"/>
    <property type="match status" value="1"/>
</dbReference>
<evidence type="ECO:0000256" key="13">
    <source>
        <dbReference type="HAMAP-Rule" id="MF_02004"/>
    </source>
</evidence>
<evidence type="ECO:0000256" key="2">
    <source>
        <dbReference type="ARBA" id="ARBA00011245"/>
    </source>
</evidence>
<evidence type="ECO:0000256" key="7">
    <source>
        <dbReference type="ARBA" id="ARBA00022917"/>
    </source>
</evidence>